<keyword evidence="5" id="KW-1185">Reference proteome</keyword>
<dbReference type="InterPro" id="IPR011990">
    <property type="entry name" value="TPR-like_helical_dom_sf"/>
</dbReference>
<feature type="repeat" description="TPR" evidence="3">
    <location>
        <begin position="215"/>
        <end position="248"/>
    </location>
</feature>
<dbReference type="SUPFAM" id="SSF53756">
    <property type="entry name" value="UDP-Glycosyltransferase/glycogen phosphorylase"/>
    <property type="match status" value="1"/>
</dbReference>
<feature type="repeat" description="TPR" evidence="3">
    <location>
        <begin position="45"/>
        <end position="78"/>
    </location>
</feature>
<dbReference type="SMART" id="SM00028">
    <property type="entry name" value="TPR"/>
    <property type="match status" value="7"/>
</dbReference>
<dbReference type="PANTHER" id="PTHR44943:SF8">
    <property type="entry name" value="TPR REPEAT-CONTAINING PROTEIN MJ0263"/>
    <property type="match status" value="1"/>
</dbReference>
<protein>
    <submittedName>
        <fullName evidence="4">Uncharacterized protein</fullName>
    </submittedName>
</protein>
<dbReference type="SUPFAM" id="SSF48452">
    <property type="entry name" value="TPR-like"/>
    <property type="match status" value="2"/>
</dbReference>
<evidence type="ECO:0000256" key="1">
    <source>
        <dbReference type="ARBA" id="ARBA00022737"/>
    </source>
</evidence>
<sequence>MKKRIALPRHIESLLSQAVTLQQNGAIPEAEDLYREILVSRPRHFDALQLLGALMLQSGRFDEGIELLRAAIDISSTQAPVHSNLAFALNAMQLHQEALESADRAVALKRDFFDGLNNRGMALAGLDRAQEALVSFDEAIALHPEVATAWNNRACTLRELGRAQDALSSCDTAIRLQPAYAEAWSNRANALSDLKRPEEARESYLHAIKLAPGFADAWNNLALTLVDLDRHDEALACFDHALSKNENHVEAHWNRSICLLRMGRFHEGWTEYEWRWKRRRVSLSQRRLQQPLWLGDFALDGKTILLHAEQGLGDTIQFCRYAEKVAASGATVLLEVPPELVRLLQGLKGVAQVIEEGQPLPAFDCYCPLLSLPLAVGTESESIPSPGPYLHADSTEVDRWGRRIHPISGNALKVGLVWAGGNRPHVAELRKYDERRSVSLEAFAPVLGVENVRFFSLQKGPAVNRLAEMNARLPEDRQIIDFTNEIVDFADTAAFVQNLDVVISVDTSTAHLAGALGKPVWILNRLDTCWRWMLKRTDSPWYRSATLYRQSALGEWDDVFRALERSLRVLAG</sequence>
<dbReference type="AlphaFoldDB" id="A0A6J5CZH2"/>
<evidence type="ECO:0000256" key="3">
    <source>
        <dbReference type="PROSITE-ProRule" id="PRU00339"/>
    </source>
</evidence>
<evidence type="ECO:0000256" key="2">
    <source>
        <dbReference type="ARBA" id="ARBA00022803"/>
    </source>
</evidence>
<dbReference type="Proteomes" id="UP000494329">
    <property type="component" value="Unassembled WGS sequence"/>
</dbReference>
<dbReference type="InterPro" id="IPR051685">
    <property type="entry name" value="Ycf3/AcsC/BcsC/TPR_MFPF"/>
</dbReference>
<name>A0A6J5CZH2_9BURK</name>
<reference evidence="4 5" key="1">
    <citation type="submission" date="2020-04" db="EMBL/GenBank/DDBJ databases">
        <authorList>
            <person name="De Canck E."/>
        </authorList>
    </citation>
    <scope>NUCLEOTIDE SEQUENCE [LARGE SCALE GENOMIC DNA]</scope>
    <source>
        <strain evidence="4 5">LMG 29739</strain>
    </source>
</reference>
<dbReference type="Gene3D" id="3.40.50.2000">
    <property type="entry name" value="Glycogen Phosphorylase B"/>
    <property type="match status" value="1"/>
</dbReference>
<proteinExistence type="predicted"/>
<gene>
    <name evidence="4" type="ORF">LMG29739_00297</name>
</gene>
<organism evidence="4 5">
    <name type="scientific">Paraburkholderia solisilvae</name>
    <dbReference type="NCBI Taxonomy" id="624376"/>
    <lineage>
        <taxon>Bacteria</taxon>
        <taxon>Pseudomonadati</taxon>
        <taxon>Pseudomonadota</taxon>
        <taxon>Betaproteobacteria</taxon>
        <taxon>Burkholderiales</taxon>
        <taxon>Burkholderiaceae</taxon>
        <taxon>Paraburkholderia</taxon>
    </lineage>
</organism>
<keyword evidence="2 3" id="KW-0802">TPR repeat</keyword>
<keyword evidence="1" id="KW-0677">Repeat</keyword>
<dbReference type="PROSITE" id="PS50005">
    <property type="entry name" value="TPR"/>
    <property type="match status" value="3"/>
</dbReference>
<evidence type="ECO:0000313" key="4">
    <source>
        <dbReference type="EMBL" id="CAB3747418.1"/>
    </source>
</evidence>
<dbReference type="Pfam" id="PF00515">
    <property type="entry name" value="TPR_1"/>
    <property type="match status" value="2"/>
</dbReference>
<dbReference type="PANTHER" id="PTHR44943">
    <property type="entry name" value="CELLULOSE SYNTHASE OPERON PROTEIN C"/>
    <property type="match status" value="1"/>
</dbReference>
<dbReference type="RefSeq" id="WP_175108983.1">
    <property type="nucleotide sequence ID" value="NZ_CADIKF010000002.1"/>
</dbReference>
<evidence type="ECO:0000313" key="5">
    <source>
        <dbReference type="Proteomes" id="UP000494329"/>
    </source>
</evidence>
<feature type="repeat" description="TPR" evidence="3">
    <location>
        <begin position="181"/>
        <end position="214"/>
    </location>
</feature>
<dbReference type="Pfam" id="PF13432">
    <property type="entry name" value="TPR_16"/>
    <property type="match status" value="2"/>
</dbReference>
<dbReference type="EMBL" id="CADIKF010000002">
    <property type="protein sequence ID" value="CAB3747418.1"/>
    <property type="molecule type" value="Genomic_DNA"/>
</dbReference>
<dbReference type="Gene3D" id="1.25.40.10">
    <property type="entry name" value="Tetratricopeptide repeat domain"/>
    <property type="match status" value="3"/>
</dbReference>
<dbReference type="InterPro" id="IPR019734">
    <property type="entry name" value="TPR_rpt"/>
</dbReference>
<accession>A0A6J5CZH2</accession>